<protein>
    <submittedName>
        <fullName evidence="3">Uncharacterized protein</fullName>
    </submittedName>
</protein>
<evidence type="ECO:0000256" key="1">
    <source>
        <dbReference type="SAM" id="MobiDB-lite"/>
    </source>
</evidence>
<sequence length="897" mass="101637">MLDPFSGRTQTEPCLLFVPTVKGSRVCAVCRFPLNDHPPTPFFCINGTTSTDSSSNFTAIKKPCPFLAPPPSSIDTNTNHYSPNNLQETEKPVLSRSETSAFSQYKKKRSSDDWTLNPESFENDSENGRKSYNLQKSSTFSTSGIACKLKPELHLMYSDFQFDELPSIQNDNTKKNGLLNDFSTANVSQTQLQPKPQQQQQQQSAGDVSKVSPNNSGLSSAERYTSPVSEKVIPRSTNFKQILDRFQRASEQHIKQQTYSGVRIRYPAFYSDNNIIDEAERCKMRRSLIESTPSALSNDVRYSKYQVLDGNNCKDSDVNISNDILLELKKKLDPLYSSPLTISIPSLKSNHHRYTLPKCWTEVKETNIDDIPSTPTLSDSSTISSSSVHKLSSQPFNIISKKQSQNPKLNRGCYRALSASTIEENRSKRSNASVQDSSEKSFMRNTTTAYKGSNSIRSPVSSNDGTLNNSPEPPCPQAPSRSSKGFSPCSIPPPTPTSIDRTALLEEAHNQITLKHAEILSFVSEKISEYIRRRDDILTRQELNRYFIFAKRHFDLELVSDLQLMVVFAGSSLFFDAFVVGKNGSVDVTVVVCFEDYLLTNSIAPTSQYLPLSLSTRTSNSNLWCPPILAVIDENSKEIRQFLQDSNLANRMVKSFIMPRLNLLSFHTLAAHNLDKKMKTEEYERHVCFIMMQLVCTLKSLQSDGVEVLSNNFREFLLAYRYTYLNSAGQTKEYPRILLLYETISETIEESCKDSVGVCKYALRALCTLLHHKMDNNVPCIPHVSILLQAFNDIIPPLFQKCAELLHQERSSSLTEVKNILEYSFWIGGDIYFDTEFEAKLWLDKRRVEQISHILQLLIDNPDEIEETYERLHLQFLLSVTPRTLFQSSETLRNSLC</sequence>
<organism evidence="2 3">
    <name type="scientific">Syphacia muris</name>
    <dbReference type="NCBI Taxonomy" id="451379"/>
    <lineage>
        <taxon>Eukaryota</taxon>
        <taxon>Metazoa</taxon>
        <taxon>Ecdysozoa</taxon>
        <taxon>Nematoda</taxon>
        <taxon>Chromadorea</taxon>
        <taxon>Rhabditida</taxon>
        <taxon>Spirurina</taxon>
        <taxon>Oxyuridomorpha</taxon>
        <taxon>Oxyuroidea</taxon>
        <taxon>Oxyuridae</taxon>
        <taxon>Syphacia</taxon>
    </lineage>
</organism>
<dbReference type="AlphaFoldDB" id="A0A0N5ADU6"/>
<feature type="compositionally biased region" description="Low complexity" evidence="1">
    <location>
        <begin position="189"/>
        <end position="203"/>
    </location>
</feature>
<dbReference type="Proteomes" id="UP000046393">
    <property type="component" value="Unplaced"/>
</dbReference>
<feature type="compositionally biased region" description="Polar residues" evidence="1">
    <location>
        <begin position="211"/>
        <end position="228"/>
    </location>
</feature>
<feature type="region of interest" description="Disordered" evidence="1">
    <location>
        <begin position="72"/>
        <end position="132"/>
    </location>
</feature>
<keyword evidence="2" id="KW-1185">Reference proteome</keyword>
<feature type="compositionally biased region" description="Polar residues" evidence="1">
    <location>
        <begin position="73"/>
        <end position="87"/>
    </location>
</feature>
<evidence type="ECO:0000313" key="2">
    <source>
        <dbReference type="Proteomes" id="UP000046393"/>
    </source>
</evidence>
<feature type="region of interest" description="Disordered" evidence="1">
    <location>
        <begin position="424"/>
        <end position="493"/>
    </location>
</feature>
<dbReference type="PANTHER" id="PTHR37970">
    <property type="entry name" value="PROTEIN CBG08587"/>
    <property type="match status" value="1"/>
</dbReference>
<name>A0A0N5ADU6_9BILA</name>
<feature type="region of interest" description="Disordered" evidence="1">
    <location>
        <begin position="188"/>
        <end position="229"/>
    </location>
</feature>
<proteinExistence type="predicted"/>
<dbReference type="WBParaSite" id="SMUV_0000236801-mRNA-1">
    <property type="protein sequence ID" value="SMUV_0000236801-mRNA-1"/>
    <property type="gene ID" value="SMUV_0000236801"/>
</dbReference>
<reference evidence="3" key="1">
    <citation type="submission" date="2017-02" db="UniProtKB">
        <authorList>
            <consortium name="WormBaseParasite"/>
        </authorList>
    </citation>
    <scope>IDENTIFICATION</scope>
</reference>
<dbReference type="PANTHER" id="PTHR37970:SF1">
    <property type="entry name" value="SERINE-RICH ADHESIN FOR PLATELETS"/>
    <property type="match status" value="1"/>
</dbReference>
<evidence type="ECO:0000313" key="3">
    <source>
        <dbReference type="WBParaSite" id="SMUV_0000236801-mRNA-1"/>
    </source>
</evidence>
<accession>A0A0N5ADU6</accession>
<feature type="compositionally biased region" description="Polar residues" evidence="1">
    <location>
        <begin position="443"/>
        <end position="470"/>
    </location>
</feature>